<reference evidence="7 8" key="1">
    <citation type="submission" date="2018-10" db="EMBL/GenBank/DDBJ databases">
        <title>Isolation, diversity and antibacterial activity of antinobacteria from the wheat rhizosphere soil.</title>
        <authorList>
            <person name="Sun T."/>
        </authorList>
    </citation>
    <scope>NUCLEOTIDE SEQUENCE [LARGE SCALE GENOMIC DNA]</scope>
    <source>
        <strain evidence="7 8">SJ-23</strain>
    </source>
</reference>
<feature type="compositionally biased region" description="Basic residues" evidence="5">
    <location>
        <begin position="342"/>
        <end position="370"/>
    </location>
</feature>
<dbReference type="InterPro" id="IPR002125">
    <property type="entry name" value="CMP_dCMP_dom"/>
</dbReference>
<feature type="compositionally biased region" description="Basic and acidic residues" evidence="5">
    <location>
        <begin position="371"/>
        <end position="407"/>
    </location>
</feature>
<organism evidence="7 8">
    <name type="scientific">Agromyces tardus</name>
    <dbReference type="NCBI Taxonomy" id="2583849"/>
    <lineage>
        <taxon>Bacteria</taxon>
        <taxon>Bacillati</taxon>
        <taxon>Actinomycetota</taxon>
        <taxon>Actinomycetes</taxon>
        <taxon>Micrococcales</taxon>
        <taxon>Microbacteriaceae</taxon>
        <taxon>Agromyces</taxon>
    </lineage>
</organism>
<dbReference type="GO" id="GO:0008270">
    <property type="term" value="F:zinc ion binding"/>
    <property type="evidence" value="ECO:0007669"/>
    <property type="project" value="InterPro"/>
</dbReference>
<dbReference type="Proteomes" id="UP000275048">
    <property type="component" value="Unassembled WGS sequence"/>
</dbReference>
<dbReference type="SUPFAM" id="SSF53927">
    <property type="entry name" value="Cytidine deaminase-like"/>
    <property type="match status" value="1"/>
</dbReference>
<feature type="domain" description="CMP/dCMP-type deaminase" evidence="6">
    <location>
        <begin position="1"/>
        <end position="106"/>
    </location>
</feature>
<dbReference type="GO" id="GO:0016491">
    <property type="term" value="F:oxidoreductase activity"/>
    <property type="evidence" value="ECO:0007669"/>
    <property type="project" value="UniProtKB-KW"/>
</dbReference>
<dbReference type="InterPro" id="IPR016193">
    <property type="entry name" value="Cytidine_deaminase-like"/>
</dbReference>
<comment type="pathway">
    <text evidence="1">Cofactor biosynthesis; riboflavin biosynthesis; 5-amino-6-(D-ribitylamino)uracil from GTP: step 2/4.</text>
</comment>
<dbReference type="CDD" id="cd01284">
    <property type="entry name" value="Riboflavin_deaminase-reductase"/>
    <property type="match status" value="1"/>
</dbReference>
<evidence type="ECO:0000259" key="6">
    <source>
        <dbReference type="PROSITE" id="PS51747"/>
    </source>
</evidence>
<dbReference type="PROSITE" id="PS00903">
    <property type="entry name" value="CYT_DCMP_DEAMINASES_1"/>
    <property type="match status" value="1"/>
</dbReference>
<keyword evidence="8" id="KW-1185">Reference proteome</keyword>
<dbReference type="NCBIfam" id="TIGR00326">
    <property type="entry name" value="eubact_ribD"/>
    <property type="match status" value="1"/>
</dbReference>
<dbReference type="InterPro" id="IPR016192">
    <property type="entry name" value="APOBEC/CMP_deaminase_Zn-bd"/>
</dbReference>
<evidence type="ECO:0000256" key="2">
    <source>
        <dbReference type="ARBA" id="ARBA00012766"/>
    </source>
</evidence>
<gene>
    <name evidence="7" type="primary">ribD</name>
    <name evidence="7" type="ORF">EDM22_01810</name>
</gene>
<keyword evidence="3" id="KW-0479">Metal-binding</keyword>
<evidence type="ECO:0000313" key="7">
    <source>
        <dbReference type="EMBL" id="RNB52535.1"/>
    </source>
</evidence>
<evidence type="ECO:0000256" key="1">
    <source>
        <dbReference type="ARBA" id="ARBA00004882"/>
    </source>
</evidence>
<dbReference type="InterPro" id="IPR004794">
    <property type="entry name" value="Eubact_RibD"/>
</dbReference>
<evidence type="ECO:0000256" key="4">
    <source>
        <dbReference type="ARBA" id="ARBA00022833"/>
    </source>
</evidence>
<dbReference type="UniPathway" id="UPA00275">
    <property type="reaction ID" value="UER00401"/>
</dbReference>
<dbReference type="GO" id="GO:0008835">
    <property type="term" value="F:diaminohydroxyphosphoribosylaminopyrimidine deaminase activity"/>
    <property type="evidence" value="ECO:0007669"/>
    <property type="project" value="UniProtKB-EC"/>
</dbReference>
<evidence type="ECO:0000313" key="8">
    <source>
        <dbReference type="Proteomes" id="UP000275048"/>
    </source>
</evidence>
<evidence type="ECO:0000256" key="3">
    <source>
        <dbReference type="ARBA" id="ARBA00022723"/>
    </source>
</evidence>
<protein>
    <recommendedName>
        <fullName evidence="2">diaminohydroxyphosphoribosylaminopyrimidine deaminase</fullName>
        <ecNumber evidence="2">3.5.4.26</ecNumber>
    </recommendedName>
</protein>
<keyword evidence="4" id="KW-0862">Zinc</keyword>
<dbReference type="OrthoDB" id="9800865at2"/>
<feature type="region of interest" description="Disordered" evidence="5">
    <location>
        <begin position="154"/>
        <end position="224"/>
    </location>
</feature>
<dbReference type="PANTHER" id="PTHR11079">
    <property type="entry name" value="CYTOSINE DEAMINASE FAMILY MEMBER"/>
    <property type="match status" value="1"/>
</dbReference>
<comment type="caution">
    <text evidence="7">The sequence shown here is derived from an EMBL/GenBank/DDBJ whole genome shotgun (WGS) entry which is preliminary data.</text>
</comment>
<feature type="compositionally biased region" description="Basic residues" evidence="5">
    <location>
        <begin position="248"/>
        <end position="261"/>
    </location>
</feature>
<keyword evidence="7" id="KW-0560">Oxidoreductase</keyword>
<dbReference type="AlphaFoldDB" id="A0A3M8APU2"/>
<accession>A0A3M8APU2</accession>
<feature type="region of interest" description="Disordered" evidence="5">
    <location>
        <begin position="236"/>
        <end position="407"/>
    </location>
</feature>
<evidence type="ECO:0000256" key="5">
    <source>
        <dbReference type="SAM" id="MobiDB-lite"/>
    </source>
</evidence>
<dbReference type="GO" id="GO:0009231">
    <property type="term" value="P:riboflavin biosynthetic process"/>
    <property type="evidence" value="ECO:0007669"/>
    <property type="project" value="UniProtKB-UniPathway"/>
</dbReference>
<dbReference type="EC" id="3.5.4.26" evidence="2"/>
<dbReference type="PROSITE" id="PS51747">
    <property type="entry name" value="CYT_DCMP_DEAMINASES_2"/>
    <property type="match status" value="1"/>
</dbReference>
<keyword evidence="7" id="KW-0378">Hydrolase</keyword>
<dbReference type="Gene3D" id="3.40.140.10">
    <property type="entry name" value="Cytidine Deaminase, domain 2"/>
    <property type="match status" value="1"/>
</dbReference>
<name>A0A3M8APU2_9MICO</name>
<dbReference type="Pfam" id="PF00383">
    <property type="entry name" value="dCMP_cyt_deam_1"/>
    <property type="match status" value="1"/>
</dbReference>
<dbReference type="EMBL" id="RHHB01000001">
    <property type="protein sequence ID" value="RNB52535.1"/>
    <property type="molecule type" value="Genomic_DNA"/>
</dbReference>
<feature type="compositionally biased region" description="Basic and acidic residues" evidence="5">
    <location>
        <begin position="275"/>
        <end position="296"/>
    </location>
</feature>
<feature type="compositionally biased region" description="Basic residues" evidence="5">
    <location>
        <begin position="157"/>
        <end position="197"/>
    </location>
</feature>
<sequence>MRRAFELAARGPARGVNPRVGCVILSPGGETLAEGWHRGAGTAHAEVDALSKLAPGAAQGATAIVTLEPCNHTGRTGPCAVALIDAGVARVVYSVADPDPHAAGGAATLRDAGVDVEGGLLAAEGESFLDDWLFAARHRRPRITVKWASSLDGRAAGCRRHRRQPLRHRRGRATGRGRRQGARRARRPAGRHRRRPHDRPAAAARRAREARSGRGAALRRAPRHVGHLLRRAHDAWHAVPSRVGGGPHRPHREHARRHPRPALRQERPRGRRAPRLLDHHERVPRGARPRRGDRPHACPHRRRAPLHLDRHRRARPRARPRHRHPRGGRPHEPRTAADAARPRRPRHRRRRHRRGRPRLRPRAAHRRGREPRRVRAAERDGAARGARLHDRPMTPPQRRPEAKEPTR</sequence>
<dbReference type="PANTHER" id="PTHR11079:SF162">
    <property type="entry name" value="RIBOFLAVIN BIOSYNTHESIS PROTEIN PYRD, CHLOROPLASTIC"/>
    <property type="match status" value="1"/>
</dbReference>
<proteinExistence type="predicted"/>
<feature type="compositionally biased region" description="Basic residues" evidence="5">
    <location>
        <begin position="297"/>
        <end position="328"/>
    </location>
</feature>